<proteinExistence type="predicted"/>
<name>A0A0H5AWX7_9PSED</name>
<dbReference type="OrthoDB" id="9098057at2"/>
<organism evidence="2 3">
    <name type="scientific">Pseudomonas trivialis</name>
    <dbReference type="NCBI Taxonomy" id="200450"/>
    <lineage>
        <taxon>Bacteria</taxon>
        <taxon>Pseudomonadati</taxon>
        <taxon>Pseudomonadota</taxon>
        <taxon>Gammaproteobacteria</taxon>
        <taxon>Pseudomonadales</taxon>
        <taxon>Pseudomonadaceae</taxon>
        <taxon>Pseudomonas</taxon>
    </lineage>
</organism>
<protein>
    <submittedName>
        <fullName evidence="2">Terminase</fullName>
    </submittedName>
</protein>
<accession>A0A0H5AWX7</accession>
<dbReference type="EMBL" id="CP011507">
    <property type="protein sequence ID" value="AKS09042.1"/>
    <property type="molecule type" value="Genomic_DNA"/>
</dbReference>
<reference evidence="3" key="2">
    <citation type="submission" date="2015-05" db="EMBL/GenBank/DDBJ databases">
        <authorList>
            <person name="Swarnkar M.K."/>
            <person name="Vyas P."/>
            <person name="Rahi P."/>
            <person name="Thakur R."/>
            <person name="Thakur N."/>
            <person name="Singh A.K."/>
            <person name="Gulati A."/>
        </authorList>
    </citation>
    <scope>NUCLEOTIDE SEQUENCE [LARGE SCALE GENOMIC DNA]</scope>
    <source>
        <strain evidence="3">745</strain>
    </source>
</reference>
<feature type="region of interest" description="Disordered" evidence="1">
    <location>
        <begin position="1"/>
        <end position="35"/>
    </location>
</feature>
<dbReference type="RefSeq" id="WP_046068882.1">
    <property type="nucleotide sequence ID" value="NZ_CP011507.1"/>
</dbReference>
<evidence type="ECO:0000313" key="3">
    <source>
        <dbReference type="Proteomes" id="UP000036608"/>
    </source>
</evidence>
<gene>
    <name evidence="2" type="ORF">AA957_23940</name>
</gene>
<sequence>MGGTATVAGRGRKPKPTAKKALAGNPGKRALNTAEPQFSKITQIDPPEWFTPRAATMWNMIVPELLRENVVAITDLHNVEAFCSAYDNWRLAQESIQLHGIVVTGATGGPMKNPALTAANETMRQMVTFGSMLGLDPASRTRLIGGNKEKETNEFANLLRT</sequence>
<dbReference type="KEGG" id="ptv:AA957_23940"/>
<dbReference type="Pfam" id="PF05119">
    <property type="entry name" value="Terminase_4"/>
    <property type="match status" value="1"/>
</dbReference>
<dbReference type="NCBIfam" id="TIGR01558">
    <property type="entry name" value="sm_term_P27"/>
    <property type="match status" value="1"/>
</dbReference>
<dbReference type="InterPro" id="IPR006448">
    <property type="entry name" value="Phage_term_ssu_P27"/>
</dbReference>
<reference evidence="2 3" key="1">
    <citation type="journal article" date="2015" name="Genome Announc.">
        <title>Complete Genome Sequence of the Rhizobacterium Pseudomonas trivialis Strain IHBB745 with Multiple Plant Growth-Promoting Activities and Tolerance to Desiccation and Alkalinity.</title>
        <authorList>
            <person name="Gulati A."/>
            <person name="Swarnkar M.K."/>
            <person name="Vyas P."/>
            <person name="Rahi P."/>
            <person name="Thakur R."/>
            <person name="Thakur N."/>
            <person name="Singh A.K."/>
        </authorList>
    </citation>
    <scope>NUCLEOTIDE SEQUENCE [LARGE SCALE GENOMIC DNA]</scope>
    <source>
        <strain evidence="3">745</strain>
    </source>
</reference>
<dbReference type="PATRIC" id="fig|200450.3.peg.4919"/>
<evidence type="ECO:0000256" key="1">
    <source>
        <dbReference type="SAM" id="MobiDB-lite"/>
    </source>
</evidence>
<dbReference type="AlphaFoldDB" id="A0A0H5AWX7"/>
<dbReference type="Proteomes" id="UP000036608">
    <property type="component" value="Chromosome"/>
</dbReference>
<evidence type="ECO:0000313" key="2">
    <source>
        <dbReference type="EMBL" id="AKS09042.1"/>
    </source>
</evidence>